<dbReference type="EMBL" id="JARAOO010000014">
    <property type="protein sequence ID" value="KAJ7942719.1"/>
    <property type="molecule type" value="Genomic_DNA"/>
</dbReference>
<feature type="region of interest" description="Disordered" evidence="1">
    <location>
        <begin position="256"/>
        <end position="275"/>
    </location>
</feature>
<proteinExistence type="predicted"/>
<dbReference type="InterPro" id="IPR053090">
    <property type="entry name" value="Centromere_KNL-2_homolog"/>
</dbReference>
<dbReference type="AlphaFoldDB" id="A0AAD7P5I5"/>
<comment type="caution">
    <text evidence="3">The sequence shown here is derived from an EMBL/GenBank/DDBJ whole genome shotgun (WGS) entry which is preliminary data.</text>
</comment>
<dbReference type="PANTHER" id="PTHR35311:SF1">
    <property type="entry name" value="PROTEIN EMBRYO DEFECTIVE 1674"/>
    <property type="match status" value="1"/>
</dbReference>
<evidence type="ECO:0000259" key="2">
    <source>
        <dbReference type="Pfam" id="PF09133"/>
    </source>
</evidence>
<organism evidence="3 4">
    <name type="scientific">Quillaja saponaria</name>
    <name type="common">Soap bark tree</name>
    <dbReference type="NCBI Taxonomy" id="32244"/>
    <lineage>
        <taxon>Eukaryota</taxon>
        <taxon>Viridiplantae</taxon>
        <taxon>Streptophyta</taxon>
        <taxon>Embryophyta</taxon>
        <taxon>Tracheophyta</taxon>
        <taxon>Spermatophyta</taxon>
        <taxon>Magnoliopsida</taxon>
        <taxon>eudicotyledons</taxon>
        <taxon>Gunneridae</taxon>
        <taxon>Pentapetalae</taxon>
        <taxon>rosids</taxon>
        <taxon>fabids</taxon>
        <taxon>Fabales</taxon>
        <taxon>Quillajaceae</taxon>
        <taxon>Quillaja</taxon>
    </lineage>
</organism>
<dbReference type="KEGG" id="qsa:O6P43_032352"/>
<feature type="domain" description="SANTA" evidence="2">
    <location>
        <begin position="34"/>
        <end position="121"/>
    </location>
</feature>
<dbReference type="Proteomes" id="UP001163823">
    <property type="component" value="Chromosome 14"/>
</dbReference>
<sequence length="331" mass="36768">MMKRRRYSDSGIAQTTLTPVSKKSLVVSPLFKSVSLHDWWLVKDQPKGLAVEGVASMGRLGTRVFSSKVIAKRHDATILETVDGITITVSGLINRLRTHQNGFPLQVCKHFLFGFPYDWEEHAANCFGERSTDGSATLDENISSCNSPNINFQLSLHDLHATRIHDLLICNLGDPNTSLLPKSICDDILGESWGYAFKQSESNVSMENNTDLMTMEYGLHKTPERISNISSICNADNGILETTDMKDDNRRGSCQFKAGTSTTNPSGGPSKRSINGLRITRNKHKEDDLSNYLKEQKYVELAETSKILGSICNRIVTRSASKISDKIRKAP</sequence>
<keyword evidence="4" id="KW-1185">Reference proteome</keyword>
<evidence type="ECO:0000256" key="1">
    <source>
        <dbReference type="SAM" id="MobiDB-lite"/>
    </source>
</evidence>
<accession>A0AAD7P5I5</accession>
<dbReference type="Pfam" id="PF09133">
    <property type="entry name" value="SANTA"/>
    <property type="match status" value="1"/>
</dbReference>
<evidence type="ECO:0000313" key="4">
    <source>
        <dbReference type="Proteomes" id="UP001163823"/>
    </source>
</evidence>
<dbReference type="InterPro" id="IPR015216">
    <property type="entry name" value="SANTA"/>
</dbReference>
<evidence type="ECO:0000313" key="3">
    <source>
        <dbReference type="EMBL" id="KAJ7942719.1"/>
    </source>
</evidence>
<protein>
    <recommendedName>
        <fullName evidence="2">SANTA domain-containing protein</fullName>
    </recommendedName>
</protein>
<name>A0AAD7P5I5_QUISA</name>
<feature type="compositionally biased region" description="Polar residues" evidence="1">
    <location>
        <begin position="258"/>
        <end position="267"/>
    </location>
</feature>
<gene>
    <name evidence="3" type="ORF">O6P43_032352</name>
</gene>
<reference evidence="3" key="1">
    <citation type="journal article" date="2023" name="Science">
        <title>Elucidation of the pathway for biosynthesis of saponin adjuvants from the soapbark tree.</title>
        <authorList>
            <person name="Reed J."/>
            <person name="Orme A."/>
            <person name="El-Demerdash A."/>
            <person name="Owen C."/>
            <person name="Martin L.B.B."/>
            <person name="Misra R.C."/>
            <person name="Kikuchi S."/>
            <person name="Rejzek M."/>
            <person name="Martin A.C."/>
            <person name="Harkess A."/>
            <person name="Leebens-Mack J."/>
            <person name="Louveau T."/>
            <person name="Stephenson M.J."/>
            <person name="Osbourn A."/>
        </authorList>
    </citation>
    <scope>NUCLEOTIDE SEQUENCE</scope>
    <source>
        <strain evidence="3">S10</strain>
    </source>
</reference>
<dbReference type="PANTHER" id="PTHR35311">
    <property type="entry name" value="KINETOCHORE-ASSOCIATED PROTEIN KNL-2 HOMOLOG"/>
    <property type="match status" value="1"/>
</dbReference>